<dbReference type="Proteomes" id="UP000612808">
    <property type="component" value="Unassembled WGS sequence"/>
</dbReference>
<dbReference type="InterPro" id="IPR050490">
    <property type="entry name" value="Bact_solute-bd_prot1"/>
</dbReference>
<keyword evidence="4" id="KW-0564">Palmitate</keyword>
<keyword evidence="8" id="KW-1185">Reference proteome</keyword>
<dbReference type="PANTHER" id="PTHR43649:SF33">
    <property type="entry name" value="POLYGALACTURONAN_RHAMNOGALACTURONAN-BINDING PROTEIN YTCQ"/>
    <property type="match status" value="1"/>
</dbReference>
<evidence type="ECO:0000256" key="3">
    <source>
        <dbReference type="ARBA" id="ARBA00023136"/>
    </source>
</evidence>
<dbReference type="AlphaFoldDB" id="A0A8J3NEP6"/>
<proteinExistence type="predicted"/>
<accession>A0A8J3NEP6</accession>
<evidence type="ECO:0000313" key="8">
    <source>
        <dbReference type="Proteomes" id="UP000612808"/>
    </source>
</evidence>
<dbReference type="InterPro" id="IPR006311">
    <property type="entry name" value="TAT_signal"/>
</dbReference>
<evidence type="ECO:0000256" key="4">
    <source>
        <dbReference type="ARBA" id="ARBA00023139"/>
    </source>
</evidence>
<dbReference type="PROSITE" id="PS51318">
    <property type="entry name" value="TAT"/>
    <property type="match status" value="1"/>
</dbReference>
<dbReference type="EMBL" id="BOMB01000030">
    <property type="protein sequence ID" value="GID14302.1"/>
    <property type="molecule type" value="Genomic_DNA"/>
</dbReference>
<keyword evidence="2 6" id="KW-0732">Signal</keyword>
<keyword evidence="1" id="KW-1003">Cell membrane</keyword>
<evidence type="ECO:0000256" key="6">
    <source>
        <dbReference type="SAM" id="SignalP"/>
    </source>
</evidence>
<keyword evidence="5" id="KW-0449">Lipoprotein</keyword>
<dbReference type="SUPFAM" id="SSF53850">
    <property type="entry name" value="Periplasmic binding protein-like II"/>
    <property type="match status" value="1"/>
</dbReference>
<evidence type="ECO:0000313" key="7">
    <source>
        <dbReference type="EMBL" id="GID14302.1"/>
    </source>
</evidence>
<evidence type="ECO:0000256" key="1">
    <source>
        <dbReference type="ARBA" id="ARBA00022475"/>
    </source>
</evidence>
<organism evidence="7 8">
    <name type="scientific">Actinocatenispora rupis</name>
    <dbReference type="NCBI Taxonomy" id="519421"/>
    <lineage>
        <taxon>Bacteria</taxon>
        <taxon>Bacillati</taxon>
        <taxon>Actinomycetota</taxon>
        <taxon>Actinomycetes</taxon>
        <taxon>Micromonosporales</taxon>
        <taxon>Micromonosporaceae</taxon>
        <taxon>Actinocatenispora</taxon>
    </lineage>
</organism>
<dbReference type="Pfam" id="PF01547">
    <property type="entry name" value="SBP_bac_1"/>
    <property type="match status" value="1"/>
</dbReference>
<feature type="signal peptide" evidence="6">
    <location>
        <begin position="1"/>
        <end position="18"/>
    </location>
</feature>
<evidence type="ECO:0000256" key="2">
    <source>
        <dbReference type="ARBA" id="ARBA00022729"/>
    </source>
</evidence>
<keyword evidence="3" id="KW-0472">Membrane</keyword>
<feature type="chain" id="PRO_5038438612" evidence="6">
    <location>
        <begin position="19"/>
        <end position="444"/>
    </location>
</feature>
<protein>
    <submittedName>
        <fullName evidence="7">Sugar ABC transporter substrate-binding protein</fullName>
    </submittedName>
</protein>
<name>A0A8J3NEP6_9ACTN</name>
<dbReference type="PANTHER" id="PTHR43649">
    <property type="entry name" value="ARABINOSE-BINDING PROTEIN-RELATED"/>
    <property type="match status" value="1"/>
</dbReference>
<dbReference type="Gene3D" id="3.40.190.10">
    <property type="entry name" value="Periplasmic binding protein-like II"/>
    <property type="match status" value="1"/>
</dbReference>
<comment type="caution">
    <text evidence="7">The sequence shown here is derived from an EMBL/GenBank/DDBJ whole genome shotgun (WGS) entry which is preliminary data.</text>
</comment>
<dbReference type="InterPro" id="IPR006059">
    <property type="entry name" value="SBP"/>
</dbReference>
<evidence type="ECO:0000256" key="5">
    <source>
        <dbReference type="ARBA" id="ARBA00023288"/>
    </source>
</evidence>
<dbReference type="RefSeq" id="WP_203662132.1">
    <property type="nucleotide sequence ID" value="NZ_BAAAZM010000001.1"/>
</dbReference>
<gene>
    <name evidence="7" type="ORF">Aru02nite_51910</name>
</gene>
<sequence length="444" mass="47817">MNAGAVSRRTLLAGSAAAAAGLGVAGCSSSDSGGSAPKAKERKPGQKITLTFWAWVPGIDKAVDLWNSQNPDVQVKLEKVSPSGGAQYAKMHAALKAGNPPDVAQVEFQVIPDFLLDNGLVDLAKYGIAKDKDKFVDWQWQQGVFGSSVYAVPQASGPMGLFYRKDLFDKWGIAVPTTWDEYAAAAKKVRKADPKAYISTFPPANGGWFTGLAWQAGAKWFDTHGDTWTIDIDNAETRKVAEYWEGLIKQGLVSTEPDQQDSWFADVQHGRIVAWPSAQWGDAILSGNAEPTKGKWRAAPIPVWDKAKPISANWGGSTTALLRGGNYITDALKFAVWLNTDPKSIDLLIAGGYGWPAAKGAFAGSALDKPSPFFGGQKYNTVFAASDKLIDKSWKWIPTIQATYKHLGDEFTKAINDKTSFATAIANVQKATVADMKAKGLKVA</sequence>
<reference evidence="7" key="1">
    <citation type="submission" date="2021-01" db="EMBL/GenBank/DDBJ databases">
        <title>Whole genome shotgun sequence of Actinocatenispora rupis NBRC 107355.</title>
        <authorList>
            <person name="Komaki H."/>
            <person name="Tamura T."/>
        </authorList>
    </citation>
    <scope>NUCLEOTIDE SEQUENCE</scope>
    <source>
        <strain evidence="7">NBRC 107355</strain>
    </source>
</reference>